<evidence type="ECO:0000313" key="2">
    <source>
        <dbReference type="Proteomes" id="UP001501705"/>
    </source>
</evidence>
<protein>
    <submittedName>
        <fullName evidence="1">Uncharacterized protein</fullName>
    </submittedName>
</protein>
<gene>
    <name evidence="1" type="ORF">GCM10009804_45260</name>
</gene>
<reference evidence="1 2" key="1">
    <citation type="journal article" date="2019" name="Int. J. Syst. Evol. Microbiol.">
        <title>The Global Catalogue of Microorganisms (GCM) 10K type strain sequencing project: providing services to taxonomists for standard genome sequencing and annotation.</title>
        <authorList>
            <consortium name="The Broad Institute Genomics Platform"/>
            <consortium name="The Broad Institute Genome Sequencing Center for Infectious Disease"/>
            <person name="Wu L."/>
            <person name="Ma J."/>
        </authorList>
    </citation>
    <scope>NUCLEOTIDE SEQUENCE [LARGE SCALE GENOMIC DNA]</scope>
    <source>
        <strain evidence="1 2">JCM 15572</strain>
    </source>
</reference>
<dbReference type="Proteomes" id="UP001501705">
    <property type="component" value="Unassembled WGS sequence"/>
</dbReference>
<name>A0ABN2DQT1_9ACTN</name>
<organism evidence="1 2">
    <name type="scientific">Kribbella hippodromi</name>
    <dbReference type="NCBI Taxonomy" id="434347"/>
    <lineage>
        <taxon>Bacteria</taxon>
        <taxon>Bacillati</taxon>
        <taxon>Actinomycetota</taxon>
        <taxon>Actinomycetes</taxon>
        <taxon>Propionibacteriales</taxon>
        <taxon>Kribbellaceae</taxon>
        <taxon>Kribbella</taxon>
    </lineage>
</organism>
<dbReference type="EMBL" id="BAAAPH010000014">
    <property type="protein sequence ID" value="GAA1583776.1"/>
    <property type="molecule type" value="Genomic_DNA"/>
</dbReference>
<sequence length="55" mass="6378">MCPETYVPEPRECHPHLPLLQNTGISFCYPKLMRSPELPQWVAGSRTRKGPLTQW</sequence>
<accession>A0ABN2DQT1</accession>
<comment type="caution">
    <text evidence="1">The sequence shown here is derived from an EMBL/GenBank/DDBJ whole genome shotgun (WGS) entry which is preliminary data.</text>
</comment>
<evidence type="ECO:0000313" key="1">
    <source>
        <dbReference type="EMBL" id="GAA1583776.1"/>
    </source>
</evidence>
<keyword evidence="2" id="KW-1185">Reference proteome</keyword>
<proteinExistence type="predicted"/>